<dbReference type="SUPFAM" id="SSF48366">
    <property type="entry name" value="Ras GEF"/>
    <property type="match status" value="1"/>
</dbReference>
<dbReference type="PANTHER" id="PTHR23113:SF203">
    <property type="entry name" value="RAS GUANINE NUCLEOTIDE EXCHANGE FACTOR H"/>
    <property type="match status" value="1"/>
</dbReference>
<keyword evidence="7" id="KW-1185">Reference proteome</keyword>
<evidence type="ECO:0000259" key="5">
    <source>
        <dbReference type="PROSITE" id="PS50212"/>
    </source>
</evidence>
<feature type="compositionally biased region" description="Low complexity" evidence="3">
    <location>
        <begin position="16"/>
        <end position="48"/>
    </location>
</feature>
<feature type="compositionally biased region" description="Polar residues" evidence="3">
    <location>
        <begin position="1"/>
        <end position="14"/>
    </location>
</feature>
<feature type="domain" description="N-terminal Ras-GEF" evidence="5">
    <location>
        <begin position="220"/>
        <end position="335"/>
    </location>
</feature>
<dbReference type="SMART" id="SM00147">
    <property type="entry name" value="RasGEF"/>
    <property type="match status" value="1"/>
</dbReference>
<dbReference type="PROSITE" id="PS50009">
    <property type="entry name" value="RASGEF_CAT"/>
    <property type="match status" value="1"/>
</dbReference>
<dbReference type="Proteomes" id="UP001344447">
    <property type="component" value="Unassembled WGS sequence"/>
</dbReference>
<protein>
    <recommendedName>
        <fullName evidence="8">Ras guanine nucleotide exchange factor</fullName>
    </recommendedName>
</protein>
<dbReference type="Gene3D" id="1.10.840.10">
    <property type="entry name" value="Ras guanine-nucleotide exchange factors catalytic domain"/>
    <property type="match status" value="1"/>
</dbReference>
<dbReference type="InterPro" id="IPR008937">
    <property type="entry name" value="Ras-like_GEF"/>
</dbReference>
<gene>
    <name evidence="6" type="ORF">RB653_002876</name>
</gene>
<dbReference type="GO" id="GO:0005886">
    <property type="term" value="C:plasma membrane"/>
    <property type="evidence" value="ECO:0007669"/>
    <property type="project" value="TreeGrafter"/>
</dbReference>
<evidence type="ECO:0000313" key="7">
    <source>
        <dbReference type="Proteomes" id="UP001344447"/>
    </source>
</evidence>
<name>A0AAN7TYJ7_9MYCE</name>
<dbReference type="InterPro" id="IPR001895">
    <property type="entry name" value="RASGEF_cat_dom"/>
</dbReference>
<evidence type="ECO:0000313" key="6">
    <source>
        <dbReference type="EMBL" id="KAK5577928.1"/>
    </source>
</evidence>
<organism evidence="6 7">
    <name type="scientific">Dictyostelium firmibasis</name>
    <dbReference type="NCBI Taxonomy" id="79012"/>
    <lineage>
        <taxon>Eukaryota</taxon>
        <taxon>Amoebozoa</taxon>
        <taxon>Evosea</taxon>
        <taxon>Eumycetozoa</taxon>
        <taxon>Dictyostelia</taxon>
        <taxon>Dictyosteliales</taxon>
        <taxon>Dictyosteliaceae</taxon>
        <taxon>Dictyostelium</taxon>
    </lineage>
</organism>
<dbReference type="Pfam" id="PF00618">
    <property type="entry name" value="RasGEF_N"/>
    <property type="match status" value="1"/>
</dbReference>
<evidence type="ECO:0000256" key="2">
    <source>
        <dbReference type="PROSITE-ProRule" id="PRU00168"/>
    </source>
</evidence>
<feature type="domain" description="Ras-GEF" evidence="4">
    <location>
        <begin position="364"/>
        <end position="590"/>
    </location>
</feature>
<dbReference type="InterPro" id="IPR036964">
    <property type="entry name" value="RASGEF_cat_dom_sf"/>
</dbReference>
<evidence type="ECO:0000259" key="4">
    <source>
        <dbReference type="PROSITE" id="PS50009"/>
    </source>
</evidence>
<accession>A0AAN7TYJ7</accession>
<dbReference type="GO" id="GO:0007265">
    <property type="term" value="P:Ras protein signal transduction"/>
    <property type="evidence" value="ECO:0007669"/>
    <property type="project" value="TreeGrafter"/>
</dbReference>
<dbReference type="CDD" id="cd06224">
    <property type="entry name" value="REM"/>
    <property type="match status" value="1"/>
</dbReference>
<evidence type="ECO:0008006" key="8">
    <source>
        <dbReference type="Google" id="ProtNLM"/>
    </source>
</evidence>
<dbReference type="Pfam" id="PF00617">
    <property type="entry name" value="RasGEF"/>
    <property type="match status" value="1"/>
</dbReference>
<dbReference type="SMART" id="SM00229">
    <property type="entry name" value="RasGEFN"/>
    <property type="match status" value="1"/>
</dbReference>
<dbReference type="EMBL" id="JAVFKY010000004">
    <property type="protein sequence ID" value="KAK5577928.1"/>
    <property type="molecule type" value="Genomic_DNA"/>
</dbReference>
<dbReference type="InterPro" id="IPR023578">
    <property type="entry name" value="Ras_GEF_dom_sf"/>
</dbReference>
<reference evidence="6 7" key="1">
    <citation type="submission" date="2023-11" db="EMBL/GenBank/DDBJ databases">
        <title>Dfirmibasis_genome.</title>
        <authorList>
            <person name="Edelbroek B."/>
            <person name="Kjellin J."/>
            <person name="Jerlstrom-Hultqvist J."/>
            <person name="Soderbom F."/>
        </authorList>
    </citation>
    <scope>NUCLEOTIDE SEQUENCE [LARGE SCALE GENOMIC DNA]</scope>
    <source>
        <strain evidence="6 7">TNS-C-14</strain>
    </source>
</reference>
<keyword evidence="1 2" id="KW-0344">Guanine-nucleotide releasing factor</keyword>
<dbReference type="AlphaFoldDB" id="A0AAN7TYJ7"/>
<sequence>MSNTSINVQSSTPKKSLGSSQYSLSGSSSGNLNNINNNNNNNSNGNNNTGQESSIDDSGSSSFVNFPASEWLSKAMHKHPDILELRERTRPITQCKSYSRNKRSSKTEASHSINDTMLLKLIMQYFHEENLTTSLKKIQEETKIQFTPNEVDKDSLENLLRIGIKDTNWFGPLEDIEDADPEVETYHSYISEDSLNENSLEGEGNLIEDRYDESQISRNPDSTIKAATLNRLLLWLIGNFNGPDVNEFKKIFFLTYPSFTTAEAILNKFIQIYQLFDNIEAAQVICFIRFWIDQHPTDFNEKLLAILNNFIEHQVATSHAKQLRSIINTKIENYKEARKEIKDPPEPKVPKNIFSPTLTFDDIDEEEIARQLCCIDFALYELIKPSEFLIKGWTKPQFRNKAVNLLNMMRRFNDFTKWIAASILNEQNSKGRSKLLGRFLKISEHLRANNNFHSLMAIYGGINNTHVFRTKAIRKDLSRQQQETYAELERLFASENSFRNYRIAYKDAKPPCIPFLGIHLRDLAFVDESNPDRINNLLNLNKRRIIWKVIVNTMRYQPIPYYFLKVHQISLFLTELKTESEQPQLTLDLSSHDTVLPSSPSK</sequence>
<evidence type="ECO:0000256" key="1">
    <source>
        <dbReference type="ARBA" id="ARBA00022658"/>
    </source>
</evidence>
<dbReference type="PROSITE" id="PS50896">
    <property type="entry name" value="LISH"/>
    <property type="match status" value="1"/>
</dbReference>
<dbReference type="InterPro" id="IPR006594">
    <property type="entry name" value="LisH"/>
</dbReference>
<feature type="region of interest" description="Disordered" evidence="3">
    <location>
        <begin position="1"/>
        <end position="60"/>
    </location>
</feature>
<dbReference type="PANTHER" id="PTHR23113">
    <property type="entry name" value="GUANINE NUCLEOTIDE EXCHANGE FACTOR"/>
    <property type="match status" value="1"/>
</dbReference>
<evidence type="ECO:0000256" key="3">
    <source>
        <dbReference type="SAM" id="MobiDB-lite"/>
    </source>
</evidence>
<dbReference type="InterPro" id="IPR000651">
    <property type="entry name" value="Ras-like_Gua-exchang_fac_N"/>
</dbReference>
<comment type="caution">
    <text evidence="6">The sequence shown here is derived from an EMBL/GenBank/DDBJ whole genome shotgun (WGS) entry which is preliminary data.</text>
</comment>
<dbReference type="Gene3D" id="1.20.870.10">
    <property type="entry name" value="Son of sevenless (SoS) protein Chain: S domain 1"/>
    <property type="match status" value="1"/>
</dbReference>
<dbReference type="PROSITE" id="PS50212">
    <property type="entry name" value="RASGEF_NTER"/>
    <property type="match status" value="1"/>
</dbReference>
<dbReference type="GO" id="GO:0005085">
    <property type="term" value="F:guanyl-nucleotide exchange factor activity"/>
    <property type="evidence" value="ECO:0007669"/>
    <property type="project" value="UniProtKB-KW"/>
</dbReference>
<proteinExistence type="predicted"/>